<dbReference type="GO" id="GO:0005634">
    <property type="term" value="C:nucleus"/>
    <property type="evidence" value="ECO:0007669"/>
    <property type="project" value="TreeGrafter"/>
</dbReference>
<proteinExistence type="predicted"/>
<organism evidence="6 7">
    <name type="scientific">Sclerotinia nivalis</name>
    <dbReference type="NCBI Taxonomy" id="352851"/>
    <lineage>
        <taxon>Eukaryota</taxon>
        <taxon>Fungi</taxon>
        <taxon>Dikarya</taxon>
        <taxon>Ascomycota</taxon>
        <taxon>Pezizomycotina</taxon>
        <taxon>Leotiomycetes</taxon>
        <taxon>Helotiales</taxon>
        <taxon>Sclerotiniaceae</taxon>
        <taxon>Sclerotinia</taxon>
    </lineage>
</organism>
<dbReference type="EMBL" id="JAPEIS010000007">
    <property type="protein sequence ID" value="KAJ8064246.1"/>
    <property type="molecule type" value="Genomic_DNA"/>
</dbReference>
<name>A0A9X0DI04_9HELO</name>
<feature type="domain" description="Helicase C-terminal" evidence="5">
    <location>
        <begin position="973"/>
        <end position="1132"/>
    </location>
</feature>
<evidence type="ECO:0000256" key="2">
    <source>
        <dbReference type="ARBA" id="ARBA00022801"/>
    </source>
</evidence>
<protein>
    <recommendedName>
        <fullName evidence="5">Helicase C-terminal domain-containing protein</fullName>
    </recommendedName>
</protein>
<dbReference type="SMART" id="SM00487">
    <property type="entry name" value="DEXDc"/>
    <property type="match status" value="1"/>
</dbReference>
<dbReference type="InterPro" id="IPR014001">
    <property type="entry name" value="Helicase_ATP-bd"/>
</dbReference>
<dbReference type="GO" id="GO:0005524">
    <property type="term" value="F:ATP binding"/>
    <property type="evidence" value="ECO:0007669"/>
    <property type="project" value="UniProtKB-KW"/>
</dbReference>
<dbReference type="InterPro" id="IPR049730">
    <property type="entry name" value="SNF2/RAD54-like_C"/>
</dbReference>
<evidence type="ECO:0000313" key="6">
    <source>
        <dbReference type="EMBL" id="KAJ8064246.1"/>
    </source>
</evidence>
<evidence type="ECO:0000313" key="7">
    <source>
        <dbReference type="Proteomes" id="UP001152300"/>
    </source>
</evidence>
<keyword evidence="7" id="KW-1185">Reference proteome</keyword>
<dbReference type="PANTHER" id="PTHR45626">
    <property type="entry name" value="TRANSCRIPTION TERMINATION FACTOR 2-RELATED"/>
    <property type="match status" value="1"/>
</dbReference>
<gene>
    <name evidence="6" type="ORF">OCU04_006593</name>
</gene>
<evidence type="ECO:0000259" key="5">
    <source>
        <dbReference type="PROSITE" id="PS51194"/>
    </source>
</evidence>
<comment type="caution">
    <text evidence="6">The sequence shown here is derived from an EMBL/GenBank/DDBJ whole genome shotgun (WGS) entry which is preliminary data.</text>
</comment>
<sequence>MASDILISDDPPEIKKSLGMSRLWKKMKNGAATQSSIVPAKQHNHNQENFMSQQFTSDSSFAVLSQPLKDSFSGSEDKYLSDISKYIPVGSIRIHKQDCLFLKDEISSCQSWHAFHLPADINNFQHNILYLPNTLQGKLLHSAPIYTFNGIHNAGWIRMEFKARDHCSGQVRVYILPDDIGNAVLDRSTKRLRKGMETLLDKLDVSHATWQGTWSDDEPIQHIDPTLNADQSTDNVSLFDMFNTLPSPKPDPQIVVDEYVQDAMRSILDGSVAGLHPDIQMHPYQCRTAAMMLQRESQQAYLIDPRLREVKDQAGNNFYCDLSGNACLREPRFYEAPRGGICAENMGLGKTIICLALILATKDLRSQIPVENSVGSIPVRPTTGSLLDMSASTIGRLGIPWEMVLRKMESEERLGFSRMRDALNRGVGYYWYTPDPPLRDTRNPKSTTPRKIWLTKTTLVVVPANLVQQWIQEIEEHSIGLKCLIMDDMKVPLPAAYLLTSYDIILFSKKRFEREAKEEVLPAWQRIISCQHCFGIPGVDNCACKFQSDLRQPEETLYRSPLRDLHFKRLISDEGHSFGNATKNSKSDAIIMIDFLHLDARWIISGTPTHGLHGEDIKTSETNDLTTHSIEVKDREVTMNSSEESCTNQQKLFIEQETKDLEKLGNILTSYLKARPWANKVAEGDQAAWADLVIKPRYNRQIHGDSQILKSTLESMIIRHTAKDINEQLSLPPLHKKIVYLEGCLQDKLSLNIFSMMIVINAITSEREGVDYLFHPKSRRALQALVSNLRQASFTWSGHTTEMIEKSLGTAKEFLRKNNIVPEDRTLLEEAIYVGECALTNGIFTATSRVHEMAMYIQNNLQREIRVAWALDHHDEIPTLMGATLVLGAKDVFNCGPHTSQRSEGVWQREIISYGEQMRGEIESGGHVDPAQFRKSRTNSRGHILARPFRLVNTENWRGSTIISTASSKLSYLMDQIFLHHTLEKIIVFYESENVGYYIAQALKCMNVEHLVYTKRDSTSERSKCVVKFNSLATFRVMLMDVNQAAFGLDMSAASRVYFVNPVFSPQIEAQAIKRAHRIGQLHPVYVETLVLKGSIEEVILTRRGIMSDQEHTNLKNILDDQTLYDWIRNVRFYPIPSGIVPGPQQLSPLAHPQLAFAKPALEPDDAKYDLATQRELKANNLARARSRFAKSFPSRAASGVVNAQFSVRVKALGIELQHRILHHYREGLHERIYDQEIGFAMSINGLRIPHRNMFTEGNSFTSGESNDFGRHMDPQIGPGLSPFRGQAPDLQTKINSRPI</sequence>
<dbReference type="CDD" id="cd18793">
    <property type="entry name" value="SF2_C_SNF"/>
    <property type="match status" value="1"/>
</dbReference>
<dbReference type="Pfam" id="PF00271">
    <property type="entry name" value="Helicase_C"/>
    <property type="match status" value="1"/>
</dbReference>
<dbReference type="GO" id="GO:0008094">
    <property type="term" value="F:ATP-dependent activity, acting on DNA"/>
    <property type="evidence" value="ECO:0007669"/>
    <property type="project" value="TreeGrafter"/>
</dbReference>
<feature type="region of interest" description="Disordered" evidence="4">
    <location>
        <begin position="1279"/>
        <end position="1300"/>
    </location>
</feature>
<dbReference type="PANTHER" id="PTHR45626:SF51">
    <property type="entry name" value="SNF2-RELATED DOMAIN-CONTAINING PROTEIN"/>
    <property type="match status" value="1"/>
</dbReference>
<evidence type="ECO:0000256" key="1">
    <source>
        <dbReference type="ARBA" id="ARBA00022741"/>
    </source>
</evidence>
<keyword evidence="2" id="KW-0378">Hydrolase</keyword>
<dbReference type="InterPro" id="IPR001650">
    <property type="entry name" value="Helicase_C-like"/>
</dbReference>
<dbReference type="InterPro" id="IPR027417">
    <property type="entry name" value="P-loop_NTPase"/>
</dbReference>
<keyword evidence="1" id="KW-0547">Nucleotide-binding</keyword>
<dbReference type="SUPFAM" id="SSF52540">
    <property type="entry name" value="P-loop containing nucleoside triphosphate hydrolases"/>
    <property type="match status" value="2"/>
</dbReference>
<dbReference type="Gene3D" id="3.40.50.300">
    <property type="entry name" value="P-loop containing nucleotide triphosphate hydrolases"/>
    <property type="match status" value="2"/>
</dbReference>
<evidence type="ECO:0000256" key="4">
    <source>
        <dbReference type="SAM" id="MobiDB-lite"/>
    </source>
</evidence>
<dbReference type="OrthoDB" id="2801544at2759"/>
<dbReference type="GO" id="GO:0016787">
    <property type="term" value="F:hydrolase activity"/>
    <property type="evidence" value="ECO:0007669"/>
    <property type="project" value="UniProtKB-KW"/>
</dbReference>
<dbReference type="InterPro" id="IPR050628">
    <property type="entry name" value="SNF2_RAD54_helicase_TF"/>
</dbReference>
<evidence type="ECO:0000256" key="3">
    <source>
        <dbReference type="ARBA" id="ARBA00022840"/>
    </source>
</evidence>
<accession>A0A9X0DI04</accession>
<dbReference type="GO" id="GO:0006281">
    <property type="term" value="P:DNA repair"/>
    <property type="evidence" value="ECO:0007669"/>
    <property type="project" value="TreeGrafter"/>
</dbReference>
<dbReference type="Proteomes" id="UP001152300">
    <property type="component" value="Unassembled WGS sequence"/>
</dbReference>
<keyword evidence="3" id="KW-0067">ATP-binding</keyword>
<dbReference type="PROSITE" id="PS51194">
    <property type="entry name" value="HELICASE_CTER"/>
    <property type="match status" value="1"/>
</dbReference>
<dbReference type="Pfam" id="PF00176">
    <property type="entry name" value="SNF2-rel_dom"/>
    <property type="match status" value="1"/>
</dbReference>
<reference evidence="6" key="1">
    <citation type="submission" date="2022-11" db="EMBL/GenBank/DDBJ databases">
        <title>Genome Resource of Sclerotinia nivalis Strain SnTB1, a Plant Pathogen Isolated from American Ginseng.</title>
        <authorList>
            <person name="Fan S."/>
        </authorList>
    </citation>
    <scope>NUCLEOTIDE SEQUENCE</scope>
    <source>
        <strain evidence="6">SnTB1</strain>
    </source>
</reference>
<dbReference type="InterPro" id="IPR000330">
    <property type="entry name" value="SNF2_N"/>
</dbReference>